<organism evidence="4 5">
    <name type="scientific">Brevibacterium yomogidense</name>
    <dbReference type="NCBI Taxonomy" id="946573"/>
    <lineage>
        <taxon>Bacteria</taxon>
        <taxon>Bacillati</taxon>
        <taxon>Actinomycetota</taxon>
        <taxon>Actinomycetes</taxon>
        <taxon>Micrococcales</taxon>
        <taxon>Brevibacteriaceae</taxon>
        <taxon>Brevibacterium</taxon>
    </lineage>
</organism>
<evidence type="ECO:0000256" key="1">
    <source>
        <dbReference type="ARBA" id="ARBA00010211"/>
    </source>
</evidence>
<reference evidence="5" key="1">
    <citation type="submission" date="2017-02" db="EMBL/GenBank/DDBJ databases">
        <authorList>
            <person name="Dridi B."/>
        </authorList>
    </citation>
    <scope>NUCLEOTIDE SEQUENCE [LARGE SCALE GENOMIC DNA]</scope>
    <source>
        <strain evidence="5">B Co 03.10</strain>
    </source>
</reference>
<evidence type="ECO:0000256" key="2">
    <source>
        <dbReference type="ARBA" id="ARBA00022723"/>
    </source>
</evidence>
<dbReference type="Proteomes" id="UP000196581">
    <property type="component" value="Unassembled WGS sequence"/>
</dbReference>
<feature type="domain" description="Fumarylacetoacetase-like C-terminal" evidence="3">
    <location>
        <begin position="63"/>
        <end position="274"/>
    </location>
</feature>
<dbReference type="SUPFAM" id="SSF56529">
    <property type="entry name" value="FAH"/>
    <property type="match status" value="1"/>
</dbReference>
<comment type="similarity">
    <text evidence="1">Belongs to the FAH family.</text>
</comment>
<gene>
    <name evidence="4" type="ORF">FM105_13435</name>
</gene>
<dbReference type="Gene3D" id="3.90.850.10">
    <property type="entry name" value="Fumarylacetoacetase-like, C-terminal domain"/>
    <property type="match status" value="1"/>
</dbReference>
<evidence type="ECO:0000313" key="5">
    <source>
        <dbReference type="Proteomes" id="UP000196581"/>
    </source>
</evidence>
<dbReference type="InterPro" id="IPR011234">
    <property type="entry name" value="Fumarylacetoacetase-like_C"/>
</dbReference>
<name>A0A1X6XNG9_9MICO</name>
<accession>A0A1X6XNG9</accession>
<proteinExistence type="inferred from homology"/>
<evidence type="ECO:0000259" key="3">
    <source>
        <dbReference type="Pfam" id="PF01557"/>
    </source>
</evidence>
<sequence>MLLLEDTAVDVAEQSDGRFGPDLMDVYEKWEEFSAWAKAAAPGAGRPVSAAQLGTPVPRPRQIFGIGLNYRDHADEANLAHPENIVVFTKFASSLAGPESTAAVSSDSVDYEAELVVVVGREAHRVGVDEAADVIAGYSVGQDISDRGVQMRPPAPQFSLGKSFPGYAPVGPAVVTRDEPADPSALRISCAFTGPTAQAQGADVWTAQDGSTGDMIFSPERIISDLSQVVTLYPGDLIFTGTPAGVGMARGIAVQPGDVMTTTIEGIGSITTEFVAG</sequence>
<dbReference type="InterPro" id="IPR036663">
    <property type="entry name" value="Fumarylacetoacetase_C_sf"/>
</dbReference>
<dbReference type="EMBL" id="FWFF01000020">
    <property type="protein sequence ID" value="SLN00752.1"/>
    <property type="molecule type" value="Genomic_DNA"/>
</dbReference>
<keyword evidence="5" id="KW-1185">Reference proteome</keyword>
<dbReference type="InterPro" id="IPR051121">
    <property type="entry name" value="FAH"/>
</dbReference>
<protein>
    <submittedName>
        <fullName evidence="4">Fumarylacetoacetate hydrolase family protein</fullName>
    </submittedName>
</protein>
<keyword evidence="2" id="KW-0479">Metal-binding</keyword>
<dbReference type="GO" id="GO:0044281">
    <property type="term" value="P:small molecule metabolic process"/>
    <property type="evidence" value="ECO:0007669"/>
    <property type="project" value="UniProtKB-ARBA"/>
</dbReference>
<dbReference type="Pfam" id="PF01557">
    <property type="entry name" value="FAA_hydrolase"/>
    <property type="match status" value="1"/>
</dbReference>
<dbReference type="AlphaFoldDB" id="A0A1X6XNG9"/>
<dbReference type="PANTHER" id="PTHR42796">
    <property type="entry name" value="FUMARYLACETOACETATE HYDROLASE DOMAIN-CONTAINING PROTEIN 2A-RELATED"/>
    <property type="match status" value="1"/>
</dbReference>
<dbReference type="GO" id="GO:0046872">
    <property type="term" value="F:metal ion binding"/>
    <property type="evidence" value="ECO:0007669"/>
    <property type="project" value="UniProtKB-KW"/>
</dbReference>
<dbReference type="PANTHER" id="PTHR42796:SF4">
    <property type="entry name" value="FUMARYLACETOACETATE HYDROLASE DOMAIN-CONTAINING PROTEIN 2A"/>
    <property type="match status" value="1"/>
</dbReference>
<dbReference type="GO" id="GO:0016787">
    <property type="term" value="F:hydrolase activity"/>
    <property type="evidence" value="ECO:0007669"/>
    <property type="project" value="UniProtKB-KW"/>
</dbReference>
<keyword evidence="4" id="KW-0378">Hydrolase</keyword>
<evidence type="ECO:0000313" key="4">
    <source>
        <dbReference type="EMBL" id="SLN00752.1"/>
    </source>
</evidence>